<dbReference type="InterPro" id="IPR029006">
    <property type="entry name" value="ADF-H/Gelsolin-like_dom_sf"/>
</dbReference>
<evidence type="ECO:0000313" key="2">
    <source>
        <dbReference type="Ensembl" id="ENSPMAP00000002049.1"/>
    </source>
</evidence>
<dbReference type="Ensembl" id="ENSPMAT00000002059.1">
    <property type="protein sequence ID" value="ENSPMAP00000002049.1"/>
    <property type="gene ID" value="ENSPMAG00000001866.1"/>
</dbReference>
<dbReference type="GO" id="GO:0008154">
    <property type="term" value="P:actin polymerization or depolymerization"/>
    <property type="evidence" value="ECO:0007669"/>
    <property type="project" value="TreeGrafter"/>
</dbReference>
<dbReference type="GO" id="GO:0051015">
    <property type="term" value="F:actin filament binding"/>
    <property type="evidence" value="ECO:0007669"/>
    <property type="project" value="InterPro"/>
</dbReference>
<dbReference type="GO" id="GO:0051016">
    <property type="term" value="P:barbed-end actin filament capping"/>
    <property type="evidence" value="ECO:0007669"/>
    <property type="project" value="TreeGrafter"/>
</dbReference>
<feature type="compositionally biased region" description="Low complexity" evidence="1">
    <location>
        <begin position="187"/>
        <end position="197"/>
    </location>
</feature>
<dbReference type="STRING" id="7757.ENSPMAP00000002049"/>
<dbReference type="SUPFAM" id="SSF55753">
    <property type="entry name" value="Actin depolymerizing proteins"/>
    <property type="match status" value="1"/>
</dbReference>
<dbReference type="GO" id="GO:0015629">
    <property type="term" value="C:actin cytoskeleton"/>
    <property type="evidence" value="ECO:0007669"/>
    <property type="project" value="TreeGrafter"/>
</dbReference>
<reference evidence="2" key="2">
    <citation type="submission" date="2025-09" db="UniProtKB">
        <authorList>
            <consortium name="Ensembl"/>
        </authorList>
    </citation>
    <scope>IDENTIFICATION</scope>
</reference>
<dbReference type="GeneTree" id="ENSGT00940000154653"/>
<dbReference type="InterPro" id="IPR007122">
    <property type="entry name" value="Villin/Gelsolin"/>
</dbReference>
<evidence type="ECO:0008006" key="3">
    <source>
        <dbReference type="Google" id="ProtNLM"/>
    </source>
</evidence>
<name>S4RA18_PETMA</name>
<reference evidence="2" key="1">
    <citation type="submission" date="2025-08" db="UniProtKB">
        <authorList>
            <consortium name="Ensembl"/>
        </authorList>
    </citation>
    <scope>IDENTIFICATION</scope>
</reference>
<dbReference type="GO" id="GO:0051014">
    <property type="term" value="P:actin filament severing"/>
    <property type="evidence" value="ECO:0007669"/>
    <property type="project" value="TreeGrafter"/>
</dbReference>
<proteinExistence type="predicted"/>
<dbReference type="PANTHER" id="PTHR11977:SF45">
    <property type="entry name" value="SUPERVILLIN"/>
    <property type="match status" value="1"/>
</dbReference>
<feature type="region of interest" description="Disordered" evidence="1">
    <location>
        <begin position="185"/>
        <end position="206"/>
    </location>
</feature>
<dbReference type="Gene3D" id="3.40.20.10">
    <property type="entry name" value="Severin"/>
    <property type="match status" value="2"/>
</dbReference>
<dbReference type="GO" id="GO:0005737">
    <property type="term" value="C:cytoplasm"/>
    <property type="evidence" value="ECO:0007669"/>
    <property type="project" value="TreeGrafter"/>
</dbReference>
<accession>S4RA18</accession>
<evidence type="ECO:0000256" key="1">
    <source>
        <dbReference type="SAM" id="MobiDB-lite"/>
    </source>
</evidence>
<protein>
    <recommendedName>
        <fullName evidence="3">Gelsolin-like domain-containing protein</fullName>
    </recommendedName>
</protein>
<dbReference type="GO" id="GO:0005546">
    <property type="term" value="F:phosphatidylinositol-4,5-bisphosphate binding"/>
    <property type="evidence" value="ECO:0007669"/>
    <property type="project" value="TreeGrafter"/>
</dbReference>
<dbReference type="AlphaFoldDB" id="S4RA18"/>
<dbReference type="HOGENOM" id="CLU_078686_0_0_1"/>
<dbReference type="PANTHER" id="PTHR11977">
    <property type="entry name" value="VILLIN"/>
    <property type="match status" value="1"/>
</dbReference>
<organism evidence="2">
    <name type="scientific">Petromyzon marinus</name>
    <name type="common">Sea lamprey</name>
    <dbReference type="NCBI Taxonomy" id="7757"/>
    <lineage>
        <taxon>Eukaryota</taxon>
        <taxon>Metazoa</taxon>
        <taxon>Chordata</taxon>
        <taxon>Craniata</taxon>
        <taxon>Vertebrata</taxon>
        <taxon>Cyclostomata</taxon>
        <taxon>Hyperoartia</taxon>
        <taxon>Petromyzontiformes</taxon>
        <taxon>Petromyzontidae</taxon>
        <taxon>Petromyzon</taxon>
    </lineage>
</organism>
<sequence>VFTCIAVASGGTEEDELYEGVIAETNCIYRMVHDKLIPEDGAWGRVPTQELLEPSDVLVFDFGSEVYVWCGREVPSAARAVAFQLAKQLWNGTFDYTNCDINPLDPGECNSLIPRKGRGRPDWAIFGRLIQHSETILFKQKFLDWFDAVPSGGPPRDPDRYGDTQPPELHPCDIRLMLIEPSESQDPAGAAEAPLEGLGPGRGARGAMGGRDIATAGVDVWHILDCDYSRVPQSSVGQFHEGDTYVLKWRYVL</sequence>